<proteinExistence type="predicted"/>
<comment type="caution">
    <text evidence="2">The sequence shown here is derived from an EMBL/GenBank/DDBJ whole genome shotgun (WGS) entry which is preliminary data.</text>
</comment>
<name>A0A9N9IY33_FUNMO</name>
<dbReference type="Gene3D" id="6.10.250.3110">
    <property type="match status" value="1"/>
</dbReference>
<accession>A0A9N9IY33</accession>
<reference evidence="2" key="1">
    <citation type="submission" date="2021-06" db="EMBL/GenBank/DDBJ databases">
        <authorList>
            <person name="Kallberg Y."/>
            <person name="Tangrot J."/>
            <person name="Rosling A."/>
        </authorList>
    </citation>
    <scope>NUCLEOTIDE SEQUENCE</scope>
    <source>
        <strain evidence="2">87-6 pot B 2015</strain>
    </source>
</reference>
<organism evidence="2 3">
    <name type="scientific">Funneliformis mosseae</name>
    <name type="common">Endomycorrhizal fungus</name>
    <name type="synonym">Glomus mosseae</name>
    <dbReference type="NCBI Taxonomy" id="27381"/>
    <lineage>
        <taxon>Eukaryota</taxon>
        <taxon>Fungi</taxon>
        <taxon>Fungi incertae sedis</taxon>
        <taxon>Mucoromycota</taxon>
        <taxon>Glomeromycotina</taxon>
        <taxon>Glomeromycetes</taxon>
        <taxon>Glomerales</taxon>
        <taxon>Glomeraceae</taxon>
        <taxon>Funneliformis</taxon>
    </lineage>
</organism>
<feature type="non-terminal residue" evidence="2">
    <location>
        <position position="82"/>
    </location>
</feature>
<protein>
    <submittedName>
        <fullName evidence="2">4948_t:CDS:1</fullName>
    </submittedName>
</protein>
<feature type="region of interest" description="Disordered" evidence="1">
    <location>
        <begin position="51"/>
        <end position="82"/>
    </location>
</feature>
<gene>
    <name evidence="2" type="ORF">FMOSSE_LOCUS16783</name>
</gene>
<dbReference type="AlphaFoldDB" id="A0A9N9IY33"/>
<sequence length="82" mass="9512">CTTLSQQTRESGRQNKEILIGVQQELHTVKAENAKLTDEKCKLTRKVESLRSQHDTLHEQARQLKDKNNKLVAEDKQLRTLM</sequence>
<evidence type="ECO:0000313" key="2">
    <source>
        <dbReference type="EMBL" id="CAG8753606.1"/>
    </source>
</evidence>
<keyword evidence="3" id="KW-1185">Reference proteome</keyword>
<evidence type="ECO:0000313" key="3">
    <source>
        <dbReference type="Proteomes" id="UP000789375"/>
    </source>
</evidence>
<dbReference type="Proteomes" id="UP000789375">
    <property type="component" value="Unassembled WGS sequence"/>
</dbReference>
<feature type="non-terminal residue" evidence="2">
    <location>
        <position position="1"/>
    </location>
</feature>
<dbReference type="EMBL" id="CAJVPP010026361">
    <property type="protein sequence ID" value="CAG8753606.1"/>
    <property type="molecule type" value="Genomic_DNA"/>
</dbReference>
<evidence type="ECO:0000256" key="1">
    <source>
        <dbReference type="SAM" id="MobiDB-lite"/>
    </source>
</evidence>